<name>A0A1M5QWT3_9RHOB</name>
<protein>
    <submittedName>
        <fullName evidence="2">Uncharacterized protein</fullName>
    </submittedName>
</protein>
<sequence length="129" mass="13485">MNNSLIDLRSLENATNFARSNGPLPFVELLQAQFENVVLGRNLFHAPNLIDGNTVPGLDLSSKFEPSYQGRLVLGEAGTSLQTAYGNSGLGIIPAPNAPIPTTGESAEDDFFGNLRPASSGAGALQPSS</sequence>
<keyword evidence="3" id="KW-1185">Reference proteome</keyword>
<organism evidence="2 3">
    <name type="scientific">Cognatiyoonia sediminum</name>
    <dbReference type="NCBI Taxonomy" id="1508389"/>
    <lineage>
        <taxon>Bacteria</taxon>
        <taxon>Pseudomonadati</taxon>
        <taxon>Pseudomonadota</taxon>
        <taxon>Alphaproteobacteria</taxon>
        <taxon>Rhodobacterales</taxon>
        <taxon>Paracoccaceae</taxon>
        <taxon>Cognatiyoonia</taxon>
    </lineage>
</organism>
<dbReference type="Proteomes" id="UP000184074">
    <property type="component" value="Unassembled WGS sequence"/>
</dbReference>
<reference evidence="2 3" key="1">
    <citation type="submission" date="2016-11" db="EMBL/GenBank/DDBJ databases">
        <authorList>
            <person name="Jaros S."/>
            <person name="Januszkiewicz K."/>
            <person name="Wedrychowicz H."/>
        </authorList>
    </citation>
    <scope>NUCLEOTIDE SEQUENCE [LARGE SCALE GENOMIC DNA]</scope>
    <source>
        <strain evidence="2 3">DSM 28715</strain>
    </source>
</reference>
<evidence type="ECO:0000313" key="2">
    <source>
        <dbReference type="EMBL" id="SHH18381.1"/>
    </source>
</evidence>
<gene>
    <name evidence="2" type="ORF">SAMN05444003_2358</name>
</gene>
<evidence type="ECO:0000256" key="1">
    <source>
        <dbReference type="SAM" id="MobiDB-lite"/>
    </source>
</evidence>
<feature type="region of interest" description="Disordered" evidence="1">
    <location>
        <begin position="92"/>
        <end position="129"/>
    </location>
</feature>
<dbReference type="AlphaFoldDB" id="A0A1M5QWT3"/>
<evidence type="ECO:0000313" key="3">
    <source>
        <dbReference type="Proteomes" id="UP000184074"/>
    </source>
</evidence>
<dbReference type="STRING" id="1508389.SAMN05444003_2358"/>
<accession>A0A1M5QWT3</accession>
<dbReference type="EMBL" id="FQXB01000003">
    <property type="protein sequence ID" value="SHH18381.1"/>
    <property type="molecule type" value="Genomic_DNA"/>
</dbReference>
<proteinExistence type="predicted"/>